<dbReference type="PANTHER" id="PTHR11061">
    <property type="entry name" value="RNA M5U METHYLTRANSFERASE"/>
    <property type="match status" value="1"/>
</dbReference>
<evidence type="ECO:0000256" key="4">
    <source>
        <dbReference type="PROSITE-ProRule" id="PRU01024"/>
    </source>
</evidence>
<dbReference type="PROSITE" id="PS51687">
    <property type="entry name" value="SAM_MT_RNA_M5U"/>
    <property type="match status" value="1"/>
</dbReference>
<dbReference type="Pfam" id="PF05958">
    <property type="entry name" value="tRNA_U5-meth_tr"/>
    <property type="match status" value="1"/>
</dbReference>
<dbReference type="InterPro" id="IPR030391">
    <property type="entry name" value="MeTrfase_TrmA_CS"/>
</dbReference>
<name>S7VJV9_DESML</name>
<dbReference type="PROSITE" id="PS01231">
    <property type="entry name" value="TRMA_2"/>
    <property type="match status" value="1"/>
</dbReference>
<comment type="similarity">
    <text evidence="4">Belongs to the class I-like SAM-binding methyltransferase superfamily. RNA M5U methyltransferase family.</text>
</comment>
<evidence type="ECO:0000256" key="3">
    <source>
        <dbReference type="ARBA" id="ARBA00022691"/>
    </source>
</evidence>
<dbReference type="PANTHER" id="PTHR11061:SF30">
    <property type="entry name" value="TRNA (URACIL(54)-C(5))-METHYLTRANSFERASE"/>
    <property type="match status" value="1"/>
</dbReference>
<dbReference type="CDD" id="cd02440">
    <property type="entry name" value="AdoMet_MTases"/>
    <property type="match status" value="1"/>
</dbReference>
<dbReference type="Gene3D" id="2.40.50.140">
    <property type="entry name" value="Nucleic acid-binding proteins"/>
    <property type="match status" value="1"/>
</dbReference>
<gene>
    <name evidence="7" type="ORF">dsmv_3764</name>
</gene>
<feature type="binding site" evidence="4">
    <location>
        <position position="393"/>
    </location>
    <ligand>
        <name>S-adenosyl-L-methionine</name>
        <dbReference type="ChEBI" id="CHEBI:59789"/>
    </ligand>
</feature>
<dbReference type="Gene3D" id="2.40.50.1070">
    <property type="match status" value="1"/>
</dbReference>
<dbReference type="NCBIfam" id="TIGR00479">
    <property type="entry name" value="rumA"/>
    <property type="match status" value="1"/>
</dbReference>
<keyword evidence="3 4" id="KW-0949">S-adenosyl-L-methionine</keyword>
<proteinExistence type="inferred from homology"/>
<dbReference type="PROSITE" id="PS01230">
    <property type="entry name" value="TRMA_1"/>
    <property type="match status" value="1"/>
</dbReference>
<sequence length="462" mass="51905">MDVKNRQELELEITDIAFGGMGLAKVDGFAVFVDGTVPLDRVRARIFRKKKRYAEARLIEILSPSPHRRKAPCRYSGFCGGCRWQFIDYEMQLEYKRRHVSEAIEHIGLIKDVPVHPTLPSPVMYEYRNKMEFSCADRRWLLPDELGQTDIDTGFAVGLHVPGTFHKVLDISECLIQPRLGNDILDAVRTFIRASEMPVYGLKSHEGFWRFLMLRHSAARDQWMVNIITAEERRDVVYPLAERLMADYPAIVSIVNNITARRAGIAVGESEAPLLGGTAIRDRIGAFEFEISANSFFQTNTRGAESLYAVVKDYAGLSGDETVLDLYCGTGTIGITLSDAARSVTGIEIVESAVADARRNCRINGIRNCRFMAGDIRDMLSGIAVSPEVMVIDPPRVGMHKDVVRQVIELAPRKVVYVSCNPATLARDLTVMSEHYDIAEVQPVDMFPHTFHIESVARLIRK</sequence>
<protein>
    <submittedName>
        <fullName evidence="7">RNA methyltransferase, TrmA family</fullName>
    </submittedName>
</protein>
<dbReference type="RefSeq" id="WP_020875371.1">
    <property type="nucleotide sequence ID" value="NZ_ATHJ01000015.1"/>
</dbReference>
<dbReference type="EMBL" id="ATHJ01000015">
    <property type="protein sequence ID" value="EPR44838.1"/>
    <property type="molecule type" value="Genomic_DNA"/>
</dbReference>
<dbReference type="GO" id="GO:0008757">
    <property type="term" value="F:S-adenosylmethionine-dependent methyltransferase activity"/>
    <property type="evidence" value="ECO:0007669"/>
    <property type="project" value="UniProtKB-ARBA"/>
</dbReference>
<dbReference type="GO" id="GO:0001510">
    <property type="term" value="P:RNA methylation"/>
    <property type="evidence" value="ECO:0007669"/>
    <property type="project" value="UniProtKB-ARBA"/>
</dbReference>
<organism evidence="7 8">
    <name type="scientific">Desulfococcus multivorans DSM 2059</name>
    <dbReference type="NCBI Taxonomy" id="1121405"/>
    <lineage>
        <taxon>Bacteria</taxon>
        <taxon>Pseudomonadati</taxon>
        <taxon>Thermodesulfobacteriota</taxon>
        <taxon>Desulfobacteria</taxon>
        <taxon>Desulfobacterales</taxon>
        <taxon>Desulfococcaceae</taxon>
        <taxon>Desulfococcus</taxon>
    </lineage>
</organism>
<dbReference type="eggNOG" id="COG2265">
    <property type="taxonomic scope" value="Bacteria"/>
</dbReference>
<feature type="active site" evidence="5">
    <location>
        <position position="420"/>
    </location>
</feature>
<reference evidence="7 8" key="1">
    <citation type="journal article" date="2013" name="Genome Announc.">
        <title>Draft genome sequences for three mercury-methylating, sulfate-reducing bacteria.</title>
        <authorList>
            <person name="Brown S.D."/>
            <person name="Hurt R.A.Jr."/>
            <person name="Gilmour C.C."/>
            <person name="Elias D.A."/>
        </authorList>
    </citation>
    <scope>NUCLEOTIDE SEQUENCE [LARGE SCALE GENOMIC DNA]</scope>
    <source>
        <strain evidence="7 8">DSM 2059</strain>
    </source>
</reference>
<evidence type="ECO:0000313" key="8">
    <source>
        <dbReference type="Proteomes" id="UP000014977"/>
    </source>
</evidence>
<dbReference type="PROSITE" id="PS50926">
    <property type="entry name" value="TRAM"/>
    <property type="match status" value="1"/>
</dbReference>
<dbReference type="GO" id="GO:0008173">
    <property type="term" value="F:RNA methyltransferase activity"/>
    <property type="evidence" value="ECO:0007669"/>
    <property type="project" value="InterPro"/>
</dbReference>
<dbReference type="SUPFAM" id="SSF53335">
    <property type="entry name" value="S-adenosyl-L-methionine-dependent methyltransferases"/>
    <property type="match status" value="1"/>
</dbReference>
<dbReference type="InterPro" id="IPR029063">
    <property type="entry name" value="SAM-dependent_MTases_sf"/>
</dbReference>
<accession>S7VJV9</accession>
<evidence type="ECO:0000313" key="7">
    <source>
        <dbReference type="EMBL" id="EPR44838.1"/>
    </source>
</evidence>
<keyword evidence="1 4" id="KW-0489">Methyltransferase</keyword>
<feature type="binding site" evidence="4">
    <location>
        <position position="298"/>
    </location>
    <ligand>
        <name>S-adenosyl-L-methionine</name>
        <dbReference type="ChEBI" id="CHEBI:59789"/>
    </ligand>
</feature>
<dbReference type="InterPro" id="IPR002792">
    <property type="entry name" value="TRAM_dom"/>
</dbReference>
<evidence type="ECO:0000256" key="1">
    <source>
        <dbReference type="ARBA" id="ARBA00022603"/>
    </source>
</evidence>
<dbReference type="InterPro" id="IPR012340">
    <property type="entry name" value="NA-bd_OB-fold"/>
</dbReference>
<dbReference type="PATRIC" id="fig|1121405.3.peg.249"/>
<dbReference type="Proteomes" id="UP000014977">
    <property type="component" value="Unassembled WGS sequence"/>
</dbReference>
<dbReference type="FunFam" id="2.40.50.1070:FF:000003">
    <property type="entry name" value="23S rRNA (Uracil-5-)-methyltransferase RumA"/>
    <property type="match status" value="1"/>
</dbReference>
<dbReference type="STRING" id="897.B2D07_10505"/>
<dbReference type="Gene3D" id="3.40.50.150">
    <property type="entry name" value="Vaccinia Virus protein VP39"/>
    <property type="match status" value="1"/>
</dbReference>
<dbReference type="GO" id="GO:0006396">
    <property type="term" value="P:RNA processing"/>
    <property type="evidence" value="ECO:0007669"/>
    <property type="project" value="InterPro"/>
</dbReference>
<dbReference type="InterPro" id="IPR030390">
    <property type="entry name" value="MeTrfase_TrmA_AS"/>
</dbReference>
<dbReference type="FunFam" id="3.40.50.150:FF:000009">
    <property type="entry name" value="23S rRNA (Uracil(1939)-C(5))-methyltransferase RlmD"/>
    <property type="match status" value="1"/>
</dbReference>
<feature type="active site" description="Nucleophile" evidence="4">
    <location>
        <position position="420"/>
    </location>
</feature>
<dbReference type="Pfam" id="PF01938">
    <property type="entry name" value="TRAM"/>
    <property type="match status" value="1"/>
</dbReference>
<feature type="binding site" evidence="4">
    <location>
        <position position="327"/>
    </location>
    <ligand>
        <name>S-adenosyl-L-methionine</name>
        <dbReference type="ChEBI" id="CHEBI:59789"/>
    </ligand>
</feature>
<dbReference type="InterPro" id="IPR010280">
    <property type="entry name" value="U5_MeTrfase_fam"/>
</dbReference>
<evidence type="ECO:0000259" key="6">
    <source>
        <dbReference type="PROSITE" id="PS50926"/>
    </source>
</evidence>
<dbReference type="AlphaFoldDB" id="S7VJV9"/>
<keyword evidence="2 4" id="KW-0808">Transferase</keyword>
<dbReference type="SUPFAM" id="SSF50249">
    <property type="entry name" value="Nucleic acid-binding proteins"/>
    <property type="match status" value="1"/>
</dbReference>
<keyword evidence="8" id="KW-1185">Reference proteome</keyword>
<evidence type="ECO:0000256" key="2">
    <source>
        <dbReference type="ARBA" id="ARBA00022679"/>
    </source>
</evidence>
<feature type="binding site" evidence="4">
    <location>
        <position position="348"/>
    </location>
    <ligand>
        <name>S-adenosyl-L-methionine</name>
        <dbReference type="ChEBI" id="CHEBI:59789"/>
    </ligand>
</feature>
<dbReference type="OrthoDB" id="9804590at2"/>
<comment type="caution">
    <text evidence="7">The sequence shown here is derived from an EMBL/GenBank/DDBJ whole genome shotgun (WGS) entry which is preliminary data.</text>
</comment>
<feature type="domain" description="TRAM" evidence="6">
    <location>
        <begin position="2"/>
        <end position="60"/>
    </location>
</feature>
<evidence type="ECO:0000256" key="5">
    <source>
        <dbReference type="PROSITE-ProRule" id="PRU10015"/>
    </source>
</evidence>